<reference evidence="3 4" key="1">
    <citation type="submission" date="2017-08" db="EMBL/GenBank/DDBJ databases">
        <title>Complete genome of Colwellia sp. NB097-1, a psychrophile bacterium ioslated from Bering Sea.</title>
        <authorList>
            <person name="Chen X."/>
        </authorList>
    </citation>
    <scope>NUCLEOTIDE SEQUENCE [LARGE SCALE GENOMIC DNA]</scope>
    <source>
        <strain evidence="3 4">NB097-1</strain>
    </source>
</reference>
<keyword evidence="1" id="KW-1133">Transmembrane helix</keyword>
<gene>
    <name evidence="3" type="ORF">B5D82_14130</name>
</gene>
<feature type="transmembrane region" description="Helical" evidence="1">
    <location>
        <begin position="62"/>
        <end position="84"/>
    </location>
</feature>
<dbReference type="KEGG" id="cber:B5D82_14130"/>
<keyword evidence="4" id="KW-1185">Reference proteome</keyword>
<dbReference type="Pfam" id="PF02517">
    <property type="entry name" value="Rce1-like"/>
    <property type="match status" value="1"/>
</dbReference>
<feature type="transmembrane region" description="Helical" evidence="1">
    <location>
        <begin position="96"/>
        <end position="127"/>
    </location>
</feature>
<accession>A0A222GBR8</accession>
<sequence>MTPNLKDADLFNLLENTNQSLLLYIFKVHILNICIGLPIAFFLGFYFPNAELPDFELGFESFIGLVLVAPILETFFMIPIIYLFRKITPNKFYVSILSAVFWGGVHSLQVPLWGVGVFSLFFFMSMAYQYWDTHSRGHALFVVMMIHVLNNATVFLLVLF</sequence>
<dbReference type="Proteomes" id="UP000202259">
    <property type="component" value="Chromosome"/>
</dbReference>
<name>A0A222GBR8_9GAMM</name>
<organism evidence="3 4">
    <name type="scientific">Cognaticolwellia beringensis</name>
    <dbReference type="NCBI Taxonomy" id="1967665"/>
    <lineage>
        <taxon>Bacteria</taxon>
        <taxon>Pseudomonadati</taxon>
        <taxon>Pseudomonadota</taxon>
        <taxon>Gammaproteobacteria</taxon>
        <taxon>Alteromonadales</taxon>
        <taxon>Colwelliaceae</taxon>
        <taxon>Cognaticolwellia</taxon>
    </lineage>
</organism>
<keyword evidence="1" id="KW-0812">Transmembrane</keyword>
<evidence type="ECO:0000259" key="2">
    <source>
        <dbReference type="Pfam" id="PF02517"/>
    </source>
</evidence>
<keyword evidence="1" id="KW-0472">Membrane</keyword>
<dbReference type="EMBL" id="CP020465">
    <property type="protein sequence ID" value="ASP48804.1"/>
    <property type="molecule type" value="Genomic_DNA"/>
</dbReference>
<protein>
    <recommendedName>
        <fullName evidence="2">CAAX prenyl protease 2/Lysostaphin resistance protein A-like domain-containing protein</fullName>
    </recommendedName>
</protein>
<evidence type="ECO:0000256" key="1">
    <source>
        <dbReference type="SAM" id="Phobius"/>
    </source>
</evidence>
<evidence type="ECO:0000313" key="4">
    <source>
        <dbReference type="Proteomes" id="UP000202259"/>
    </source>
</evidence>
<dbReference type="GO" id="GO:0004175">
    <property type="term" value="F:endopeptidase activity"/>
    <property type="evidence" value="ECO:0007669"/>
    <property type="project" value="UniProtKB-ARBA"/>
</dbReference>
<evidence type="ECO:0000313" key="3">
    <source>
        <dbReference type="EMBL" id="ASP48804.1"/>
    </source>
</evidence>
<dbReference type="AlphaFoldDB" id="A0A222GBR8"/>
<dbReference type="GO" id="GO:0080120">
    <property type="term" value="P:CAAX-box protein maturation"/>
    <property type="evidence" value="ECO:0007669"/>
    <property type="project" value="UniProtKB-ARBA"/>
</dbReference>
<feature type="domain" description="CAAX prenyl protease 2/Lysostaphin resistance protein A-like" evidence="2">
    <location>
        <begin position="62"/>
        <end position="152"/>
    </location>
</feature>
<feature type="transmembrane region" description="Helical" evidence="1">
    <location>
        <begin position="21"/>
        <end position="47"/>
    </location>
</feature>
<dbReference type="InterPro" id="IPR003675">
    <property type="entry name" value="Rce1/LyrA-like_dom"/>
</dbReference>
<proteinExistence type="predicted"/>
<feature type="transmembrane region" description="Helical" evidence="1">
    <location>
        <begin position="139"/>
        <end position="159"/>
    </location>
</feature>